<evidence type="ECO:0000313" key="4">
    <source>
        <dbReference type="EMBL" id="TWT72587.1"/>
    </source>
</evidence>
<dbReference type="GO" id="GO:0000160">
    <property type="term" value="P:phosphorelay signal transduction system"/>
    <property type="evidence" value="ECO:0007669"/>
    <property type="project" value="InterPro"/>
</dbReference>
<proteinExistence type="predicted"/>
<dbReference type="PANTHER" id="PTHR44591:SF23">
    <property type="entry name" value="CHEY SUBFAMILY"/>
    <property type="match status" value="1"/>
</dbReference>
<dbReference type="InterPro" id="IPR050595">
    <property type="entry name" value="Bact_response_regulator"/>
</dbReference>
<dbReference type="Gene3D" id="3.40.50.2300">
    <property type="match status" value="1"/>
</dbReference>
<keyword evidence="5" id="KW-1185">Reference proteome</keyword>
<organism evidence="4 5">
    <name type="scientific">Crateriforma conspicua</name>
    <dbReference type="NCBI Taxonomy" id="2527996"/>
    <lineage>
        <taxon>Bacteria</taxon>
        <taxon>Pseudomonadati</taxon>
        <taxon>Planctomycetota</taxon>
        <taxon>Planctomycetia</taxon>
        <taxon>Planctomycetales</taxon>
        <taxon>Planctomycetaceae</taxon>
        <taxon>Crateriforma</taxon>
    </lineage>
</organism>
<dbReference type="SUPFAM" id="SSF52172">
    <property type="entry name" value="CheY-like"/>
    <property type="match status" value="1"/>
</dbReference>
<dbReference type="PANTHER" id="PTHR44591">
    <property type="entry name" value="STRESS RESPONSE REGULATOR PROTEIN 1"/>
    <property type="match status" value="1"/>
</dbReference>
<feature type="modified residue" description="4-aspartylphosphate" evidence="2">
    <location>
        <position position="57"/>
    </location>
</feature>
<dbReference type="InterPro" id="IPR011006">
    <property type="entry name" value="CheY-like_superfamily"/>
</dbReference>
<dbReference type="PROSITE" id="PS50110">
    <property type="entry name" value="RESPONSE_REGULATORY"/>
    <property type="match status" value="1"/>
</dbReference>
<gene>
    <name evidence="4" type="primary">zraR_10</name>
    <name evidence="4" type="ORF">Pan14r_49070</name>
</gene>
<evidence type="ECO:0000313" key="5">
    <source>
        <dbReference type="Proteomes" id="UP000317238"/>
    </source>
</evidence>
<dbReference type="SMART" id="SM00448">
    <property type="entry name" value="REC"/>
    <property type="match status" value="1"/>
</dbReference>
<accession>A0A5C5YA86</accession>
<feature type="domain" description="Response regulatory" evidence="3">
    <location>
        <begin position="8"/>
        <end position="124"/>
    </location>
</feature>
<dbReference type="RefSeq" id="WP_196784474.1">
    <property type="nucleotide sequence ID" value="NZ_CP036319.1"/>
</dbReference>
<dbReference type="CDD" id="cd00156">
    <property type="entry name" value="REC"/>
    <property type="match status" value="1"/>
</dbReference>
<evidence type="ECO:0000256" key="1">
    <source>
        <dbReference type="ARBA" id="ARBA00022553"/>
    </source>
</evidence>
<dbReference type="Pfam" id="PF00072">
    <property type="entry name" value="Response_reg"/>
    <property type="match status" value="1"/>
</dbReference>
<protein>
    <submittedName>
        <fullName evidence="4">Transcriptional regulatory protein ZraR</fullName>
    </submittedName>
</protein>
<dbReference type="Proteomes" id="UP000317238">
    <property type="component" value="Unassembled WGS sequence"/>
</dbReference>
<evidence type="ECO:0000256" key="2">
    <source>
        <dbReference type="PROSITE-ProRule" id="PRU00169"/>
    </source>
</evidence>
<dbReference type="AlphaFoldDB" id="A0A5C5YA86"/>
<keyword evidence="1 2" id="KW-0597">Phosphoprotein</keyword>
<reference evidence="4 5" key="1">
    <citation type="submission" date="2019-02" db="EMBL/GenBank/DDBJ databases">
        <title>Deep-cultivation of Planctomycetes and their phenomic and genomic characterization uncovers novel biology.</title>
        <authorList>
            <person name="Wiegand S."/>
            <person name="Jogler M."/>
            <person name="Boedeker C."/>
            <person name="Pinto D."/>
            <person name="Vollmers J."/>
            <person name="Rivas-Marin E."/>
            <person name="Kohn T."/>
            <person name="Peeters S.H."/>
            <person name="Heuer A."/>
            <person name="Rast P."/>
            <person name="Oberbeckmann S."/>
            <person name="Bunk B."/>
            <person name="Jeske O."/>
            <person name="Meyerdierks A."/>
            <person name="Storesund J.E."/>
            <person name="Kallscheuer N."/>
            <person name="Luecker S."/>
            <person name="Lage O.M."/>
            <person name="Pohl T."/>
            <person name="Merkel B.J."/>
            <person name="Hornburger P."/>
            <person name="Mueller R.-W."/>
            <person name="Bruemmer F."/>
            <person name="Labrenz M."/>
            <person name="Spormann A.M."/>
            <person name="Op Den Camp H."/>
            <person name="Overmann J."/>
            <person name="Amann R."/>
            <person name="Jetten M.S.M."/>
            <person name="Mascher T."/>
            <person name="Medema M.H."/>
            <person name="Devos D.P."/>
            <person name="Kaster A.-K."/>
            <person name="Ovreas L."/>
            <person name="Rohde M."/>
            <person name="Galperin M.Y."/>
            <person name="Jogler C."/>
        </authorList>
    </citation>
    <scope>NUCLEOTIDE SEQUENCE [LARGE SCALE GENOMIC DNA]</scope>
    <source>
        <strain evidence="4 5">Pan14r</strain>
    </source>
</reference>
<evidence type="ECO:0000259" key="3">
    <source>
        <dbReference type="PROSITE" id="PS50110"/>
    </source>
</evidence>
<name>A0A5C5YA86_9PLAN</name>
<sequence length="134" mass="14792">MSIVRNADLLLVHSDARLAEITCFRLELLGYGIRVCSSGTDALSEISKSVPDLIIVDTTLSDMDGLEWLTRLRAEYAPGDLPALVFSQDPSLETVERAFMSGAQDYLLTPFDPTVLEQKVERLLDSKFSLSPAQ</sequence>
<dbReference type="EMBL" id="SJPL01000001">
    <property type="protein sequence ID" value="TWT72587.1"/>
    <property type="molecule type" value="Genomic_DNA"/>
</dbReference>
<comment type="caution">
    <text evidence="4">The sequence shown here is derived from an EMBL/GenBank/DDBJ whole genome shotgun (WGS) entry which is preliminary data.</text>
</comment>
<dbReference type="InterPro" id="IPR001789">
    <property type="entry name" value="Sig_transdc_resp-reg_receiver"/>
</dbReference>